<dbReference type="Pfam" id="PF11116">
    <property type="entry name" value="DUF2624"/>
    <property type="match status" value="1"/>
</dbReference>
<protein>
    <submittedName>
        <fullName evidence="1">tRNA methyltransferase</fullName>
    </submittedName>
</protein>
<dbReference type="GO" id="GO:0032259">
    <property type="term" value="P:methylation"/>
    <property type="evidence" value="ECO:0007669"/>
    <property type="project" value="UniProtKB-KW"/>
</dbReference>
<dbReference type="RefSeq" id="WP_212964856.1">
    <property type="nucleotide sequence ID" value="NZ_BORB01000001.1"/>
</dbReference>
<evidence type="ECO:0000313" key="1">
    <source>
        <dbReference type="EMBL" id="GIN55796.1"/>
    </source>
</evidence>
<proteinExistence type="predicted"/>
<evidence type="ECO:0000313" key="2">
    <source>
        <dbReference type="Proteomes" id="UP000679950"/>
    </source>
</evidence>
<accession>A0ABQ4KE96</accession>
<dbReference type="GO" id="GO:0008168">
    <property type="term" value="F:methyltransferase activity"/>
    <property type="evidence" value="ECO:0007669"/>
    <property type="project" value="UniProtKB-KW"/>
</dbReference>
<dbReference type="EMBL" id="BORB01000001">
    <property type="protein sequence ID" value="GIN55796.1"/>
    <property type="molecule type" value="Genomic_DNA"/>
</dbReference>
<comment type="caution">
    <text evidence="1">The sequence shown here is derived from an EMBL/GenBank/DDBJ whole genome shotgun (WGS) entry which is preliminary data.</text>
</comment>
<gene>
    <name evidence="1" type="ORF">J8TS2_01150</name>
</gene>
<keyword evidence="1" id="KW-0808">Transferase</keyword>
<keyword evidence="2" id="KW-1185">Reference proteome</keyword>
<dbReference type="Proteomes" id="UP000679950">
    <property type="component" value="Unassembled WGS sequence"/>
</dbReference>
<reference evidence="1 2" key="1">
    <citation type="submission" date="2021-03" db="EMBL/GenBank/DDBJ databases">
        <title>Antimicrobial resistance genes in bacteria isolated from Japanese honey, and their potential for conferring macrolide and lincosamide resistance in the American foulbrood pathogen Paenibacillus larvae.</title>
        <authorList>
            <person name="Okamoto M."/>
            <person name="Kumagai M."/>
            <person name="Kanamori H."/>
            <person name="Takamatsu D."/>
        </authorList>
    </citation>
    <scope>NUCLEOTIDE SEQUENCE [LARGE SCALE GENOMIC DNA]</scope>
    <source>
        <strain evidence="1 2">J8TS2</strain>
    </source>
</reference>
<organism evidence="1 2">
    <name type="scientific">Lederbergia ruris</name>
    <dbReference type="NCBI Taxonomy" id="217495"/>
    <lineage>
        <taxon>Bacteria</taxon>
        <taxon>Bacillati</taxon>
        <taxon>Bacillota</taxon>
        <taxon>Bacilli</taxon>
        <taxon>Bacillales</taxon>
        <taxon>Bacillaceae</taxon>
        <taxon>Lederbergia</taxon>
    </lineage>
</organism>
<sequence length="84" mass="9890">MKMIKNMVNFKVNMITSEELLKYAKQFNFEVSKDEAEKIATYLRGKNLDIFDDRIRSQIIREVAKISGPKTAKELNKLFIQFTK</sequence>
<dbReference type="InterPro" id="IPR020277">
    <property type="entry name" value="DUF2624"/>
</dbReference>
<name>A0ABQ4KE96_9BACI</name>
<keyword evidence="1" id="KW-0489">Methyltransferase</keyword>